<evidence type="ECO:0000313" key="2">
    <source>
        <dbReference type="Proteomes" id="UP001379444"/>
    </source>
</evidence>
<organism evidence="1 2">
    <name type="scientific">Pectobacterium cacticida</name>
    <dbReference type="NCBI Taxonomy" id="69221"/>
    <lineage>
        <taxon>Bacteria</taxon>
        <taxon>Pseudomonadati</taxon>
        <taxon>Pseudomonadota</taxon>
        <taxon>Gammaproteobacteria</taxon>
        <taxon>Enterobacterales</taxon>
        <taxon>Pectobacteriaceae</taxon>
        <taxon>Pectobacterium</taxon>
    </lineage>
</organism>
<gene>
    <name evidence="1" type="ORF">QNA12_13560</name>
</gene>
<keyword evidence="2" id="KW-1185">Reference proteome</keyword>
<accession>A0ABZ2G839</accession>
<dbReference type="RefSeq" id="WP_264498359.1">
    <property type="nucleotide sequence ID" value="NZ_CP109947.1"/>
</dbReference>
<dbReference type="EMBL" id="CP125967">
    <property type="protein sequence ID" value="WWO37577.1"/>
    <property type="molecule type" value="Genomic_DNA"/>
</dbReference>
<proteinExistence type="predicted"/>
<protein>
    <submittedName>
        <fullName evidence="1">Uncharacterized protein</fullName>
    </submittedName>
</protein>
<evidence type="ECO:0000313" key="1">
    <source>
        <dbReference type="EMBL" id="WWO37577.1"/>
    </source>
</evidence>
<sequence>MGNNVNLQRAYIQARQGVAPDSSVTVLCIGEQQTNVICGAGSQPPTTLSLALGVNNIATMFFKHLPPTPDEMERAIMVVEDEVMRIRHDIPTGSSLFSFDPNLVSLAQVSGAEEEGGGWCLPLDDLERTFKRLERVMLGSPSTWEGIPLDNSFSARLLILREFMHHHGFNAVFLSPFPAIVA</sequence>
<dbReference type="Gene3D" id="3.30.420.150">
    <property type="entry name" value="Exopolyphosphatase. Domain 2"/>
    <property type="match status" value="1"/>
</dbReference>
<reference evidence="1 2" key="1">
    <citation type="journal article" date="2024" name="Front. Plant Sci.">
        <title>Comprehensive phenomic and genomic studies of the species, Pectobacterium cacticida and proposal for reclassification as Alcorniella cacticida comb. nov.</title>
        <authorList>
            <person name="Jonca J."/>
            <person name="Pirhonen M."/>
            <person name="Waleron M.M."/>
            <person name="Gawor J."/>
            <person name="Mrozik A."/>
            <person name="Smoktunowicz M."/>
            <person name="Waleron K."/>
            <person name="Waleron M."/>
        </authorList>
    </citation>
    <scope>NUCLEOTIDE SEQUENCE [LARGE SCALE GENOMIC DNA]</scope>
    <source>
        <strain evidence="1 2">DPMP6</strain>
    </source>
</reference>
<name>A0ABZ2G839_9GAMM</name>
<dbReference type="Proteomes" id="UP001379444">
    <property type="component" value="Chromosome"/>
</dbReference>